<dbReference type="InterPro" id="IPR002105">
    <property type="entry name" value="Dockerin_1_rpt"/>
</dbReference>
<dbReference type="Pfam" id="PF00404">
    <property type="entry name" value="Dockerin_1"/>
    <property type="match status" value="1"/>
</dbReference>
<dbReference type="Gene3D" id="1.20.5.420">
    <property type="entry name" value="Immunoglobulin FC, subunit C"/>
    <property type="match status" value="5"/>
</dbReference>
<dbReference type="AlphaFoldDB" id="A0A0R2HTD0"/>
<dbReference type="InterPro" id="IPR026906">
    <property type="entry name" value="LRR_5"/>
</dbReference>
<evidence type="ECO:0000256" key="2">
    <source>
        <dbReference type="SAM" id="SignalP"/>
    </source>
</evidence>
<protein>
    <recommendedName>
        <fullName evidence="3">Dockerin domain-containing protein</fullName>
    </recommendedName>
</protein>
<gene>
    <name evidence="4" type="ORF">IV74_GL001662</name>
</gene>
<dbReference type="PROSITE" id="PS51766">
    <property type="entry name" value="DOCKERIN"/>
    <property type="match status" value="1"/>
</dbReference>
<dbReference type="InterPro" id="IPR009063">
    <property type="entry name" value="Ig/albumin-bd_sf"/>
</dbReference>
<dbReference type="Gene3D" id="1.10.1330.10">
    <property type="entry name" value="Dockerin domain"/>
    <property type="match status" value="1"/>
</dbReference>
<feature type="coiled-coil region" evidence="1">
    <location>
        <begin position="387"/>
        <end position="414"/>
    </location>
</feature>
<dbReference type="SUPFAM" id="SSF46997">
    <property type="entry name" value="Bacterial immunoglobulin/albumin-binding domains"/>
    <property type="match status" value="3"/>
</dbReference>
<evidence type="ECO:0000259" key="3">
    <source>
        <dbReference type="PROSITE" id="PS51766"/>
    </source>
</evidence>
<dbReference type="InterPro" id="IPR036439">
    <property type="entry name" value="Dockerin_dom_sf"/>
</dbReference>
<dbReference type="Gene3D" id="3.80.10.10">
    <property type="entry name" value="Ribonuclease Inhibitor"/>
    <property type="match status" value="1"/>
</dbReference>
<evidence type="ECO:0000313" key="5">
    <source>
        <dbReference type="Proteomes" id="UP000051658"/>
    </source>
</evidence>
<evidence type="ECO:0000313" key="4">
    <source>
        <dbReference type="EMBL" id="KRN55993.1"/>
    </source>
</evidence>
<reference evidence="4 5" key="1">
    <citation type="journal article" date="2015" name="Genome Announc.">
        <title>Expanding the biotechnology potential of lactobacilli through comparative genomics of 213 strains and associated genera.</title>
        <authorList>
            <person name="Sun Z."/>
            <person name="Harris H.M."/>
            <person name="McCann A."/>
            <person name="Guo C."/>
            <person name="Argimon S."/>
            <person name="Zhang W."/>
            <person name="Yang X."/>
            <person name="Jeffery I.B."/>
            <person name="Cooney J.C."/>
            <person name="Kagawa T.F."/>
            <person name="Liu W."/>
            <person name="Song Y."/>
            <person name="Salvetti E."/>
            <person name="Wrobel A."/>
            <person name="Rasinkangas P."/>
            <person name="Parkhill J."/>
            <person name="Rea M.C."/>
            <person name="O'Sullivan O."/>
            <person name="Ritari J."/>
            <person name="Douillard F.P."/>
            <person name="Paul Ross R."/>
            <person name="Yang R."/>
            <person name="Briner A.E."/>
            <person name="Felis G.E."/>
            <person name="de Vos W.M."/>
            <person name="Barrangou R."/>
            <person name="Klaenhammer T.R."/>
            <person name="Caufield P.W."/>
            <person name="Cui Y."/>
            <person name="Zhang H."/>
            <person name="O'Toole P.W."/>
        </authorList>
    </citation>
    <scope>NUCLEOTIDE SEQUENCE [LARGE SCALE GENOMIC DNA]</scope>
    <source>
        <strain evidence="4 5">DSM 20623</strain>
    </source>
</reference>
<feature type="chain" id="PRO_5006417906" description="Dockerin domain-containing protein" evidence="2">
    <location>
        <begin position="35"/>
        <end position="689"/>
    </location>
</feature>
<dbReference type="eggNOG" id="COG5492">
    <property type="taxonomic scope" value="Bacteria"/>
</dbReference>
<feature type="signal peptide" evidence="2">
    <location>
        <begin position="1"/>
        <end position="34"/>
    </location>
</feature>
<dbReference type="Pfam" id="PF13306">
    <property type="entry name" value="LRR_5"/>
    <property type="match status" value="1"/>
</dbReference>
<dbReference type="SUPFAM" id="SSF63446">
    <property type="entry name" value="Type I dockerin domain"/>
    <property type="match status" value="1"/>
</dbReference>
<feature type="coiled-coil region" evidence="1">
    <location>
        <begin position="471"/>
        <end position="498"/>
    </location>
</feature>
<keyword evidence="2" id="KW-0732">Signal</keyword>
<feature type="coiled-coil region" evidence="1">
    <location>
        <begin position="334"/>
        <end position="361"/>
    </location>
</feature>
<keyword evidence="5" id="KW-1185">Reference proteome</keyword>
<proteinExistence type="predicted"/>
<dbReference type="InterPro" id="IPR002988">
    <property type="entry name" value="GA_module"/>
</dbReference>
<sequence>MRETMKKNKIISKLLCMTLILGLSPLTTISSVFAEEIVDNTKNAIVDEFGFVYSDDRKNAIIGYNGSSKNIRIPSHVIGIQQKAFMNKNIESVYIPRTLRSISDSAFRYNNLRNITMESSLGVLGDYAFSDQKSTSEIEDKDLVDQYGKKMFSMKDINFSIQVQGSDDRIDVVRLSSNEVSFKDGVFTISSLDELEQDTFEFKFSWAAKSLYNTYFNGEETVTIKNIKPSQFKRDSVKDEINKLLNLDTTEKNYYIQQVDQANSFSELKKILADAQSADRNALNNAKIKAVDQIQNLPGLTNSEKEFYKNKVDLSVSIKEIEQIVKEALDKNKISIFQKMKEEANKEIDKLQNLTDKEKEGFKSAIDNAETTDEVIKVLQNAKDKDAQVLQIAKDKANKEIDRLQNLTDKEKEIFKDLVNSSKVTDEVAQALQAAKNKDAQALQVIKEKANKEITELPNLTNKEKQEFHDRVTEAKNKDEIEQILEEARERNDEYDLSSLEYLKVKPTIPEEMYQNEDGILRFDFEWKDKSLSNIAKIVLTIDENSAAVFEIIKNVPNNYYLISNDGKKATIMLDQFQDYIEVLLSDKKIEDVSISMYLEYANENLPKEIIKRQVFNTKFVERKVILGDLNDSGTVTVLDQSLLLNYLLKNKIPPSLNKERFLKAADFNQDNKVTMIDYALLVTYIMNL</sequence>
<feature type="domain" description="Dockerin" evidence="3">
    <location>
        <begin position="623"/>
        <end position="689"/>
    </location>
</feature>
<dbReference type="EMBL" id="JQBS01000033">
    <property type="protein sequence ID" value="KRN55993.1"/>
    <property type="molecule type" value="Genomic_DNA"/>
</dbReference>
<dbReference type="InterPro" id="IPR018247">
    <property type="entry name" value="EF_Hand_1_Ca_BS"/>
</dbReference>
<dbReference type="InterPro" id="IPR032675">
    <property type="entry name" value="LRR_dom_sf"/>
</dbReference>
<dbReference type="Proteomes" id="UP000051658">
    <property type="component" value="Unassembled WGS sequence"/>
</dbReference>
<dbReference type="SMART" id="SM00844">
    <property type="entry name" value="GA"/>
    <property type="match status" value="4"/>
</dbReference>
<dbReference type="InterPro" id="IPR016134">
    <property type="entry name" value="Dockerin_dom"/>
</dbReference>
<dbReference type="Pfam" id="PF01468">
    <property type="entry name" value="GA"/>
    <property type="match status" value="5"/>
</dbReference>
<dbReference type="PATRIC" id="fig|1449336.4.peg.1696"/>
<name>A0A0R2HTD0_CARDV</name>
<dbReference type="GO" id="GO:0004553">
    <property type="term" value="F:hydrolase activity, hydrolyzing O-glycosyl compounds"/>
    <property type="evidence" value="ECO:0007669"/>
    <property type="project" value="InterPro"/>
</dbReference>
<dbReference type="PROSITE" id="PS00018">
    <property type="entry name" value="EF_HAND_1"/>
    <property type="match status" value="1"/>
</dbReference>
<dbReference type="GO" id="GO:0000272">
    <property type="term" value="P:polysaccharide catabolic process"/>
    <property type="evidence" value="ECO:0007669"/>
    <property type="project" value="InterPro"/>
</dbReference>
<evidence type="ECO:0000256" key="1">
    <source>
        <dbReference type="SAM" id="Coils"/>
    </source>
</evidence>
<keyword evidence="1" id="KW-0175">Coiled coil</keyword>
<organism evidence="4 5">
    <name type="scientific">Carnobacterium divergens DSM 20623</name>
    <dbReference type="NCBI Taxonomy" id="1449336"/>
    <lineage>
        <taxon>Bacteria</taxon>
        <taxon>Bacillati</taxon>
        <taxon>Bacillota</taxon>
        <taxon>Bacilli</taxon>
        <taxon>Lactobacillales</taxon>
        <taxon>Carnobacteriaceae</taxon>
        <taxon>Carnobacterium</taxon>
    </lineage>
</organism>
<dbReference type="InterPro" id="IPR020840">
    <property type="entry name" value="Extracell_matrix-bd_GA"/>
</dbReference>
<dbReference type="eggNOG" id="COG1196">
    <property type="taxonomic scope" value="Bacteria"/>
</dbReference>
<comment type="caution">
    <text evidence="4">The sequence shown here is derived from an EMBL/GenBank/DDBJ whole genome shotgun (WGS) entry which is preliminary data.</text>
</comment>
<accession>A0A0R2HTD0</accession>